<dbReference type="Proteomes" id="UP000620124">
    <property type="component" value="Unassembled WGS sequence"/>
</dbReference>
<dbReference type="Gene3D" id="1.25.40.10">
    <property type="entry name" value="Tetratricopeptide repeat domain"/>
    <property type="match status" value="2"/>
</dbReference>
<dbReference type="InterPro" id="IPR011990">
    <property type="entry name" value="TPR-like_helical_dom_sf"/>
</dbReference>
<dbReference type="AlphaFoldDB" id="A0A8H6YC87"/>
<accession>A0A8H6YC87</accession>
<reference evidence="1" key="1">
    <citation type="submission" date="2020-05" db="EMBL/GenBank/DDBJ databases">
        <title>Mycena genomes resolve the evolution of fungal bioluminescence.</title>
        <authorList>
            <person name="Tsai I.J."/>
        </authorList>
    </citation>
    <scope>NUCLEOTIDE SEQUENCE</scope>
    <source>
        <strain evidence="1">CCC161011</strain>
    </source>
</reference>
<organism evidence="1 2">
    <name type="scientific">Mycena venus</name>
    <dbReference type="NCBI Taxonomy" id="2733690"/>
    <lineage>
        <taxon>Eukaryota</taxon>
        <taxon>Fungi</taxon>
        <taxon>Dikarya</taxon>
        <taxon>Basidiomycota</taxon>
        <taxon>Agaricomycotina</taxon>
        <taxon>Agaricomycetes</taxon>
        <taxon>Agaricomycetidae</taxon>
        <taxon>Agaricales</taxon>
        <taxon>Marasmiineae</taxon>
        <taxon>Mycenaceae</taxon>
        <taxon>Mycena</taxon>
    </lineage>
</organism>
<keyword evidence="2" id="KW-1185">Reference proteome</keyword>
<gene>
    <name evidence="1" type="ORF">MVEN_00891200</name>
</gene>
<comment type="caution">
    <text evidence="1">The sequence shown here is derived from an EMBL/GenBank/DDBJ whole genome shotgun (WGS) entry which is preliminary data.</text>
</comment>
<dbReference type="EMBL" id="JACAZI010000006">
    <property type="protein sequence ID" value="KAF7358410.1"/>
    <property type="molecule type" value="Genomic_DNA"/>
</dbReference>
<dbReference type="PANTHER" id="PTHR19959:SF119">
    <property type="entry name" value="FUNGAL LIPASE-LIKE DOMAIN-CONTAINING PROTEIN"/>
    <property type="match status" value="1"/>
</dbReference>
<evidence type="ECO:0000313" key="2">
    <source>
        <dbReference type="Proteomes" id="UP000620124"/>
    </source>
</evidence>
<sequence>MLSSLGNSLSLRFVRLGRSDDLNSSIFTLEEAVQLTPNDHPAKASRLTNLGNLFLHRFEQLGDNGDIDRCIILFTDAVAVSPDGHPEKHTILNNLACALLRRSKYFGDIADINRSVETFADSIRLTPEGHISAASKLSNLGTALRARFQQFGDITDLHKSLETLKEGVRLTADTHPDKPGMLSDLGNALHNRFERLGDIEDLNDAVSALTDASKLCPVGHTIRSTILANLGNVLRARFQQLGDTWDITRSILMLRGALQLTPEGHPDRSLWLNNLGYSLSSRFEILGEINNNFTPDILTGQIDDIEESVSVCREAIHLTPDSHPIKPLMLANLGNSLQLRFGQSKDNRDFEELIAQFAAAARSTSGPASARFQACSIWVEHAQMAQHPSLLSAYSVAVDLLSEMAWLGLSIRDRHHIILRGGKVVRDAAAAAISASQYDKAVEWLEQGRSVIWGQLLALRTPVDSLKENHPGLATDLIRLSTQLEGAGVSDIAEEVKDHNTQLSAQQSLQAIAQKYHDYAHQRNELLKKIRGLNGFNRFLLPKEMAELSLAAKGGPVIILNISKIRCDALIVMSDSINEVRSVPLPTVTNEWAQSLAESLRTLLGENGRGDRLSGRREGEMQPETQLAHILSELWFRIGWPVLQGLGNTVSCFG</sequence>
<proteinExistence type="predicted"/>
<dbReference type="SUPFAM" id="SSF48452">
    <property type="entry name" value="TPR-like"/>
    <property type="match status" value="1"/>
</dbReference>
<name>A0A8H6YC87_9AGAR</name>
<dbReference type="OrthoDB" id="9991317at2759"/>
<protein>
    <submittedName>
        <fullName evidence="1">CHAT domain-containing protein</fullName>
    </submittedName>
</protein>
<dbReference type="PANTHER" id="PTHR19959">
    <property type="entry name" value="KINESIN LIGHT CHAIN"/>
    <property type="match status" value="1"/>
</dbReference>
<evidence type="ECO:0000313" key="1">
    <source>
        <dbReference type="EMBL" id="KAF7358410.1"/>
    </source>
</evidence>